<organism evidence="2 3">
    <name type="scientific">Sorangium cellulosum</name>
    <name type="common">Polyangium cellulosum</name>
    <dbReference type="NCBI Taxonomy" id="56"/>
    <lineage>
        <taxon>Bacteria</taxon>
        <taxon>Pseudomonadati</taxon>
        <taxon>Myxococcota</taxon>
        <taxon>Polyangia</taxon>
        <taxon>Polyangiales</taxon>
        <taxon>Polyangiaceae</taxon>
        <taxon>Sorangium</taxon>
    </lineage>
</organism>
<name>A0A4P2PWN3_SORCE</name>
<dbReference type="Pfam" id="PF13665">
    <property type="entry name" value="Tox-PAAR-like"/>
    <property type="match status" value="1"/>
</dbReference>
<sequence length="135" mass="13510">MMPAGSKGGGTCMGMPDVCKVPAPPAPPIPIPFPNMAMVSNATATSTKVMIENKHAVVEMSEIPASTGDQAGTAGGVVSGTVAQKVVFKRGSSKVKIEGKGAVYLTAQTAHNGANANMPAGLHDSPSQAKVLVAP</sequence>
<dbReference type="EMBL" id="CP012670">
    <property type="protein sequence ID" value="AUX21275.1"/>
    <property type="molecule type" value="Genomic_DNA"/>
</dbReference>
<dbReference type="AlphaFoldDB" id="A0A4P2PWN3"/>
<evidence type="ECO:0000256" key="1">
    <source>
        <dbReference type="SAM" id="MobiDB-lite"/>
    </source>
</evidence>
<dbReference type="RefSeq" id="WP_129346618.1">
    <property type="nucleotide sequence ID" value="NZ_CP012670.1"/>
</dbReference>
<accession>A0A4P2PWN3</accession>
<feature type="region of interest" description="Disordered" evidence="1">
    <location>
        <begin position="116"/>
        <end position="135"/>
    </location>
</feature>
<proteinExistence type="predicted"/>
<evidence type="ECO:0000313" key="2">
    <source>
        <dbReference type="EMBL" id="AUX21275.1"/>
    </source>
</evidence>
<gene>
    <name evidence="2" type="ORF">SOCEGT47_017560</name>
</gene>
<dbReference type="OrthoDB" id="5513456at2"/>
<evidence type="ECO:0000313" key="3">
    <source>
        <dbReference type="Proteomes" id="UP000295781"/>
    </source>
</evidence>
<dbReference type="Proteomes" id="UP000295781">
    <property type="component" value="Chromosome"/>
</dbReference>
<reference evidence="2 3" key="1">
    <citation type="submission" date="2015-09" db="EMBL/GenBank/DDBJ databases">
        <title>Sorangium comparison.</title>
        <authorList>
            <person name="Zaburannyi N."/>
            <person name="Bunk B."/>
            <person name="Overmann J."/>
            <person name="Mueller R."/>
        </authorList>
    </citation>
    <scope>NUCLEOTIDE SEQUENCE [LARGE SCALE GENOMIC DNA]</scope>
    <source>
        <strain evidence="2 3">So ceGT47</strain>
    </source>
</reference>
<protein>
    <submittedName>
        <fullName evidence="2">Type VI secretion protein</fullName>
    </submittedName>
</protein>